<dbReference type="HOGENOM" id="CLU_163140_2_1_0"/>
<dbReference type="AlphaFoldDB" id="K7QXR6"/>
<dbReference type="PATRIC" id="fig|751945.3.peg.1610"/>
<dbReference type="Proteomes" id="UP000000211">
    <property type="component" value="Chromosome"/>
</dbReference>
<dbReference type="EMBL" id="CP003249">
    <property type="protein sequence ID" value="AFV76663.1"/>
    <property type="molecule type" value="Genomic_DNA"/>
</dbReference>
<evidence type="ECO:0000256" key="1">
    <source>
        <dbReference type="ARBA" id="ARBA00009981"/>
    </source>
</evidence>
<sequence>MIRVGVRELKNRLGRYLQLVRQGQTVEITDRGRPVARLVPEAENATEALLALSTLGFLDPPETPLKDRTPVARSRASVADLLLEDR</sequence>
<keyword evidence="4" id="KW-1185">Reference proteome</keyword>
<reference evidence="3 4" key="1">
    <citation type="journal article" date="2013" name="Genome Announc.">
        <title>Whole Genome Sequencing of Thermus oshimai JL-2 and Thermus thermophilus JL-18, Incomplete Denitrifiers from the United States Great Basin.</title>
        <authorList>
            <person name="Murugapiran S.K."/>
            <person name="Huntemann M."/>
            <person name="Wei C.L."/>
            <person name="Han J."/>
            <person name="Detter J.C."/>
            <person name="Han C.S."/>
            <person name="Erkkila T.H."/>
            <person name="Teshima H."/>
            <person name="Chen A."/>
            <person name="Kyrpides N."/>
            <person name="Mavrommatis K."/>
            <person name="Markowitz V."/>
            <person name="Szeto E."/>
            <person name="Ivanova N."/>
            <person name="Pagani I."/>
            <person name="Lam J."/>
            <person name="McDonald A.I."/>
            <person name="Dodsworth J.A."/>
            <person name="Pati A."/>
            <person name="Goodwin L."/>
            <person name="Peters L."/>
            <person name="Pitluck S."/>
            <person name="Woyke T."/>
            <person name="Hedlund B.P."/>
        </authorList>
    </citation>
    <scope>NUCLEOTIDE SEQUENCE</scope>
    <source>
        <strain evidence="3 4">JL-2</strain>
    </source>
</reference>
<evidence type="ECO:0000256" key="2">
    <source>
        <dbReference type="RuleBase" id="RU362080"/>
    </source>
</evidence>
<dbReference type="InterPro" id="IPR036165">
    <property type="entry name" value="YefM-like_sf"/>
</dbReference>
<dbReference type="InterPro" id="IPR051416">
    <property type="entry name" value="phD-YefM_TA_antitoxins"/>
</dbReference>
<dbReference type="NCBIfam" id="TIGR01552">
    <property type="entry name" value="phd_fam"/>
    <property type="match status" value="1"/>
</dbReference>
<dbReference type="RefSeq" id="WP_016329842.1">
    <property type="nucleotide sequence ID" value="NC_019386.1"/>
</dbReference>
<accession>K7QXR6</accession>
<dbReference type="PANTHER" id="PTHR35377">
    <property type="entry name" value="ANTITOXIN VAPB49-RELATED-RELATED"/>
    <property type="match status" value="1"/>
</dbReference>
<protein>
    <recommendedName>
        <fullName evidence="2">Antitoxin</fullName>
    </recommendedName>
</protein>
<organism evidence="3 4">
    <name type="scientific">Thermus oshimai JL-2</name>
    <dbReference type="NCBI Taxonomy" id="751945"/>
    <lineage>
        <taxon>Bacteria</taxon>
        <taxon>Thermotogati</taxon>
        <taxon>Deinococcota</taxon>
        <taxon>Deinococci</taxon>
        <taxon>Thermales</taxon>
        <taxon>Thermaceae</taxon>
        <taxon>Thermus</taxon>
    </lineage>
</organism>
<evidence type="ECO:0000313" key="4">
    <source>
        <dbReference type="Proteomes" id="UP000000211"/>
    </source>
</evidence>
<comment type="similarity">
    <text evidence="1 2">Belongs to the phD/YefM antitoxin family.</text>
</comment>
<dbReference type="Pfam" id="PF02604">
    <property type="entry name" value="PhdYeFM_antitox"/>
    <property type="match status" value="1"/>
</dbReference>
<dbReference type="SUPFAM" id="SSF143120">
    <property type="entry name" value="YefM-like"/>
    <property type="match status" value="1"/>
</dbReference>
<proteinExistence type="inferred from homology"/>
<dbReference type="KEGG" id="tos:Theos_1635"/>
<dbReference type="InterPro" id="IPR006442">
    <property type="entry name" value="Antitoxin_Phd/YefM"/>
</dbReference>
<name>K7QXR6_THEOS</name>
<gene>
    <name evidence="3" type="ORF">Theos_1635</name>
</gene>
<comment type="function">
    <text evidence="2">Antitoxin component of a type II toxin-antitoxin (TA) system.</text>
</comment>
<dbReference type="Gene3D" id="3.40.1620.10">
    <property type="entry name" value="YefM-like domain"/>
    <property type="match status" value="1"/>
</dbReference>
<dbReference type="eggNOG" id="COG4118">
    <property type="taxonomic scope" value="Bacteria"/>
</dbReference>
<dbReference type="STRING" id="751945.Theos_1635"/>
<evidence type="ECO:0000313" key="3">
    <source>
        <dbReference type="EMBL" id="AFV76663.1"/>
    </source>
</evidence>
<dbReference type="OrthoDB" id="2376460at2"/>